<reference evidence="8" key="2">
    <citation type="submission" date="2015-03" db="UniProtKB">
        <authorList>
            <consortium name="EnsemblPlants"/>
        </authorList>
    </citation>
    <scope>IDENTIFICATION</scope>
</reference>
<comment type="similarity">
    <text evidence="2">Belongs to the multi antimicrobial extrusion (MATE) (TC 2.A.66.1) family.</text>
</comment>
<evidence type="ECO:0000256" key="4">
    <source>
        <dbReference type="ARBA" id="ARBA00022692"/>
    </source>
</evidence>
<dbReference type="InterPro" id="IPR002528">
    <property type="entry name" value="MATE_fam"/>
</dbReference>
<dbReference type="InterPro" id="IPR045069">
    <property type="entry name" value="MATE_euk"/>
</dbReference>
<evidence type="ECO:0000256" key="5">
    <source>
        <dbReference type="ARBA" id="ARBA00022989"/>
    </source>
</evidence>
<evidence type="ECO:0000256" key="2">
    <source>
        <dbReference type="ARBA" id="ARBA00010199"/>
    </source>
</evidence>
<evidence type="ECO:0000313" key="9">
    <source>
        <dbReference type="Proteomes" id="UP000032141"/>
    </source>
</evidence>
<dbReference type="Pfam" id="PF01554">
    <property type="entry name" value="MatE"/>
    <property type="match status" value="1"/>
</dbReference>
<organism evidence="8 9">
    <name type="scientific">Brassica oleracea var. oleracea</name>
    <dbReference type="NCBI Taxonomy" id="109376"/>
    <lineage>
        <taxon>Eukaryota</taxon>
        <taxon>Viridiplantae</taxon>
        <taxon>Streptophyta</taxon>
        <taxon>Embryophyta</taxon>
        <taxon>Tracheophyta</taxon>
        <taxon>Spermatophyta</taxon>
        <taxon>Magnoliopsida</taxon>
        <taxon>eudicotyledons</taxon>
        <taxon>Gunneridae</taxon>
        <taxon>Pentapetalae</taxon>
        <taxon>rosids</taxon>
        <taxon>malvids</taxon>
        <taxon>Brassicales</taxon>
        <taxon>Brassicaceae</taxon>
        <taxon>Brassiceae</taxon>
        <taxon>Brassica</taxon>
    </lineage>
</organism>
<dbReference type="GO" id="GO:0042910">
    <property type="term" value="F:xenobiotic transmembrane transporter activity"/>
    <property type="evidence" value="ECO:0007669"/>
    <property type="project" value="InterPro"/>
</dbReference>
<proteinExistence type="inferred from homology"/>
<feature type="transmembrane region" description="Helical" evidence="7">
    <location>
        <begin position="32"/>
        <end position="56"/>
    </location>
</feature>
<dbReference type="GO" id="GO:0016020">
    <property type="term" value="C:membrane"/>
    <property type="evidence" value="ECO:0007669"/>
    <property type="project" value="UniProtKB-SubCell"/>
</dbReference>
<feature type="transmembrane region" description="Helical" evidence="7">
    <location>
        <begin position="153"/>
        <end position="176"/>
    </location>
</feature>
<dbReference type="Proteomes" id="UP000032141">
    <property type="component" value="Chromosome C8"/>
</dbReference>
<feature type="transmembrane region" description="Helical" evidence="7">
    <location>
        <begin position="76"/>
        <end position="100"/>
    </location>
</feature>
<dbReference type="EnsemblPlants" id="Bo8g108800.1">
    <property type="protein sequence ID" value="Bo8g108800.1"/>
    <property type="gene ID" value="Bo8g108800"/>
</dbReference>
<evidence type="ECO:0000256" key="7">
    <source>
        <dbReference type="SAM" id="Phobius"/>
    </source>
</evidence>
<evidence type="ECO:0000313" key="8">
    <source>
        <dbReference type="EnsemblPlants" id="Bo8g108800.1"/>
    </source>
</evidence>
<dbReference type="GO" id="GO:0015297">
    <property type="term" value="F:antiporter activity"/>
    <property type="evidence" value="ECO:0007669"/>
    <property type="project" value="InterPro"/>
</dbReference>
<evidence type="ECO:0000256" key="3">
    <source>
        <dbReference type="ARBA" id="ARBA00022448"/>
    </source>
</evidence>
<dbReference type="CDD" id="cd13132">
    <property type="entry name" value="MATE_eukaryotic"/>
    <property type="match status" value="1"/>
</dbReference>
<feature type="transmembrane region" description="Helical" evidence="7">
    <location>
        <begin position="334"/>
        <end position="353"/>
    </location>
</feature>
<dbReference type="eggNOG" id="KOG1347">
    <property type="taxonomic scope" value="Eukaryota"/>
</dbReference>
<keyword evidence="5 7" id="KW-1133">Transmembrane helix</keyword>
<dbReference type="HOGENOM" id="CLU_012893_1_4_1"/>
<dbReference type="PANTHER" id="PTHR11206">
    <property type="entry name" value="MULTIDRUG RESISTANCE PROTEIN"/>
    <property type="match status" value="1"/>
</dbReference>
<evidence type="ECO:0008006" key="10">
    <source>
        <dbReference type="Google" id="ProtNLM"/>
    </source>
</evidence>
<dbReference type="AlphaFoldDB" id="A0A0D3DXY0"/>
<feature type="transmembrane region" description="Helical" evidence="7">
    <location>
        <begin position="120"/>
        <end position="141"/>
    </location>
</feature>
<sequence length="366" mass="40803">MQQPLLEPSKSDVDFRMESVLTDPHLPYYRRVYLAALIEIKFLSHLAAPAIFVYVINNGMSMLTRIFAGRMGSMQLAAASLGNSGFNMFTFGLMLGMGSAVETLCGQAHGAHRYDMLGIYLQRSTVVLLLTGLPVRLLFIFSTPLLTLLGEPADVASTASIFIYGMIPMIFAYAVNFPIQNLSWWIIVIAQIMYIKMSPRCRRTWAGFSWKAFDGLWDFFRLSAASAVMLCLEAWYAQILVLLAGLLKNPELALDALAICEDLKINESEYMIVWQFLQSRSWSPLDSTQLQGVAVGCGWQAFVAYVNIGCYYILGIPIGYVLGFTYDMGAKGIWTGMIGGTLMQTIILLSVTIRTDWDKEVETASR</sequence>
<accession>A0A0D3DXY0</accession>
<name>A0A0D3DXY0_BRAOL</name>
<evidence type="ECO:0000256" key="1">
    <source>
        <dbReference type="ARBA" id="ARBA00004141"/>
    </source>
</evidence>
<keyword evidence="3" id="KW-0813">Transport</keyword>
<evidence type="ECO:0000256" key="6">
    <source>
        <dbReference type="ARBA" id="ARBA00023136"/>
    </source>
</evidence>
<keyword evidence="4 7" id="KW-0812">Transmembrane</keyword>
<reference evidence="8 9" key="1">
    <citation type="journal article" date="2014" name="Genome Biol.">
        <title>Transcriptome and methylome profiling reveals relics of genome dominance in the mesopolyploid Brassica oleracea.</title>
        <authorList>
            <person name="Parkin I.A."/>
            <person name="Koh C."/>
            <person name="Tang H."/>
            <person name="Robinson S.J."/>
            <person name="Kagale S."/>
            <person name="Clarke W.E."/>
            <person name="Town C.D."/>
            <person name="Nixon J."/>
            <person name="Krishnakumar V."/>
            <person name="Bidwell S.L."/>
            <person name="Denoeud F."/>
            <person name="Belcram H."/>
            <person name="Links M.G."/>
            <person name="Just J."/>
            <person name="Clarke C."/>
            <person name="Bender T."/>
            <person name="Huebert T."/>
            <person name="Mason A.S."/>
            <person name="Pires J.C."/>
            <person name="Barker G."/>
            <person name="Moore J."/>
            <person name="Walley P.G."/>
            <person name="Manoli S."/>
            <person name="Batley J."/>
            <person name="Edwards D."/>
            <person name="Nelson M.N."/>
            <person name="Wang X."/>
            <person name="Paterson A.H."/>
            <person name="King G."/>
            <person name="Bancroft I."/>
            <person name="Chalhoub B."/>
            <person name="Sharpe A.G."/>
        </authorList>
    </citation>
    <scope>NUCLEOTIDE SEQUENCE</scope>
    <source>
        <strain evidence="8 9">cv. TO1000</strain>
    </source>
</reference>
<dbReference type="GO" id="GO:1990961">
    <property type="term" value="P:xenobiotic detoxification by transmembrane export across the plasma membrane"/>
    <property type="evidence" value="ECO:0007669"/>
    <property type="project" value="InterPro"/>
</dbReference>
<comment type="subcellular location">
    <subcellularLocation>
        <location evidence="1">Membrane</location>
        <topology evidence="1">Multi-pass membrane protein</topology>
    </subcellularLocation>
</comment>
<keyword evidence="9" id="KW-1185">Reference proteome</keyword>
<protein>
    <recommendedName>
        <fullName evidence="10">Protein DETOXIFICATION</fullName>
    </recommendedName>
</protein>
<keyword evidence="6 7" id="KW-0472">Membrane</keyword>
<dbReference type="OMA" id="ESEYMIV"/>
<dbReference type="Gramene" id="Bo8g108800.1">
    <property type="protein sequence ID" value="Bo8g108800.1"/>
    <property type="gene ID" value="Bo8g108800"/>
</dbReference>
<feature type="transmembrane region" description="Helical" evidence="7">
    <location>
        <begin position="302"/>
        <end position="322"/>
    </location>
</feature>
<feature type="transmembrane region" description="Helical" evidence="7">
    <location>
        <begin position="219"/>
        <end position="247"/>
    </location>
</feature>
<feature type="transmembrane region" description="Helical" evidence="7">
    <location>
        <begin position="182"/>
        <end position="198"/>
    </location>
</feature>